<reference evidence="1" key="1">
    <citation type="submission" date="2014-11" db="EMBL/GenBank/DDBJ databases">
        <authorList>
            <person name="Amaro Gonzalez C."/>
        </authorList>
    </citation>
    <scope>NUCLEOTIDE SEQUENCE</scope>
</reference>
<dbReference type="AlphaFoldDB" id="A0A0E9XZT2"/>
<dbReference type="EMBL" id="GBXM01000413">
    <property type="protein sequence ID" value="JAI08165.1"/>
    <property type="molecule type" value="Transcribed_RNA"/>
</dbReference>
<protein>
    <submittedName>
        <fullName evidence="1">Uncharacterized protein</fullName>
    </submittedName>
</protein>
<proteinExistence type="predicted"/>
<evidence type="ECO:0000313" key="1">
    <source>
        <dbReference type="EMBL" id="JAI08165.1"/>
    </source>
</evidence>
<name>A0A0E9XZT2_ANGAN</name>
<reference evidence="1" key="2">
    <citation type="journal article" date="2015" name="Fish Shellfish Immunol.">
        <title>Early steps in the European eel (Anguilla anguilla)-Vibrio vulnificus interaction in the gills: Role of the RtxA13 toxin.</title>
        <authorList>
            <person name="Callol A."/>
            <person name="Pajuelo D."/>
            <person name="Ebbesson L."/>
            <person name="Teles M."/>
            <person name="MacKenzie S."/>
            <person name="Amaro C."/>
        </authorList>
    </citation>
    <scope>NUCLEOTIDE SEQUENCE</scope>
</reference>
<organism evidence="1">
    <name type="scientific">Anguilla anguilla</name>
    <name type="common">European freshwater eel</name>
    <name type="synonym">Muraena anguilla</name>
    <dbReference type="NCBI Taxonomy" id="7936"/>
    <lineage>
        <taxon>Eukaryota</taxon>
        <taxon>Metazoa</taxon>
        <taxon>Chordata</taxon>
        <taxon>Craniata</taxon>
        <taxon>Vertebrata</taxon>
        <taxon>Euteleostomi</taxon>
        <taxon>Actinopterygii</taxon>
        <taxon>Neopterygii</taxon>
        <taxon>Teleostei</taxon>
        <taxon>Anguilliformes</taxon>
        <taxon>Anguillidae</taxon>
        <taxon>Anguilla</taxon>
    </lineage>
</organism>
<sequence>MSIDEFARTMPVRPPTVNRKIKPKAQRSGVSHLITPPCNVASQLNTFTPVGIAIIIVAEVK</sequence>
<accession>A0A0E9XZT2</accession>